<sequence>MQLSALRHIYEAEAPFATVYLEAQPASADAEQKVRLRWEELKSQLADAGAHEEALSALENAVITENPTAVQTEGRVLVANRTGLLLEEDFDATGAGGDHAELGEPAQLGDYLRQRLRSVRMLVAVTDQEQAVLRRLVLTSSDVLDTEEEQTVEGSAVESVHKPRGQHLKHRQIQNTADEAAKQNIRDVLTQLKKTAQRFQPDVVVLAGEVQGRRLLHNELPHDLQQIAHEVESGGGIAAESADEGAEQALSEDLSDLARQITLERTRELTDRYREARAHNLAVEGAENIRRAVQLGAVETLLLRYDERAQDEDQLLQAAASVDAAVGLVGTGVADQAAAILRYEAPVDQMDTQP</sequence>
<dbReference type="InterPro" id="IPR040701">
    <property type="entry name" value="Bact_RF_family2"/>
</dbReference>
<name>A0ABU1FQE7_9MICC</name>
<comment type="caution">
    <text evidence="1">The sequence shown here is derived from an EMBL/GenBank/DDBJ whole genome shotgun (WGS) entry which is preliminary data.</text>
</comment>
<evidence type="ECO:0000313" key="1">
    <source>
        <dbReference type="EMBL" id="MDR5710866.1"/>
    </source>
</evidence>
<dbReference type="Pfam" id="PF18844">
    <property type="entry name" value="baeRF_family2"/>
    <property type="match status" value="1"/>
</dbReference>
<dbReference type="RefSeq" id="WP_310536254.1">
    <property type="nucleotide sequence ID" value="NZ_BAAAOC010000018.1"/>
</dbReference>
<reference evidence="2" key="1">
    <citation type="submission" date="2023-07" db="EMBL/GenBank/DDBJ databases">
        <title>Description of three actinobacteria isolated from air of manufacturing shop in a pharmaceutical factory.</title>
        <authorList>
            <person name="Zhang D.-F."/>
        </authorList>
    </citation>
    <scope>NUCLEOTIDE SEQUENCE [LARGE SCALE GENOMIC DNA]</scope>
    <source>
        <strain evidence="2">CCTCC AB 207010</strain>
    </source>
</reference>
<accession>A0ABU1FQE7</accession>
<evidence type="ECO:0000313" key="2">
    <source>
        <dbReference type="Proteomes" id="UP001260872"/>
    </source>
</evidence>
<keyword evidence="2" id="KW-1185">Reference proteome</keyword>
<gene>
    <name evidence="1" type="ORF">RH857_01755</name>
</gene>
<proteinExistence type="predicted"/>
<dbReference type="EMBL" id="JAVKGT010000003">
    <property type="protein sequence ID" value="MDR5710866.1"/>
    <property type="molecule type" value="Genomic_DNA"/>
</dbReference>
<organism evidence="1 2">
    <name type="scientific">Nesterenkonia flava</name>
    <dbReference type="NCBI Taxonomy" id="469799"/>
    <lineage>
        <taxon>Bacteria</taxon>
        <taxon>Bacillati</taxon>
        <taxon>Actinomycetota</taxon>
        <taxon>Actinomycetes</taxon>
        <taxon>Micrococcales</taxon>
        <taxon>Micrococcaceae</taxon>
        <taxon>Nesterenkonia</taxon>
    </lineage>
</organism>
<protein>
    <recommendedName>
        <fullName evidence="3">Peptide chain release factor 1</fullName>
    </recommendedName>
</protein>
<evidence type="ECO:0008006" key="3">
    <source>
        <dbReference type="Google" id="ProtNLM"/>
    </source>
</evidence>
<dbReference type="Proteomes" id="UP001260872">
    <property type="component" value="Unassembled WGS sequence"/>
</dbReference>